<dbReference type="AlphaFoldDB" id="A0A0L0NE15"/>
<dbReference type="Proteomes" id="UP000036947">
    <property type="component" value="Unassembled WGS sequence"/>
</dbReference>
<dbReference type="GO" id="GO:0003824">
    <property type="term" value="F:catalytic activity"/>
    <property type="evidence" value="ECO:0007669"/>
    <property type="project" value="InterPro"/>
</dbReference>
<name>A0A0L0NE15_TOLOC</name>
<accession>A0A0L0NE15</accession>
<dbReference type="PANTHER" id="PTHR46082">
    <property type="entry name" value="ATP/GTP-BINDING PROTEIN-RELATED"/>
    <property type="match status" value="1"/>
</dbReference>
<organism evidence="1 2">
    <name type="scientific">Tolypocladium ophioglossoides (strain CBS 100239)</name>
    <name type="common">Snaketongue truffleclub</name>
    <name type="synonym">Elaphocordyceps ophioglossoides</name>
    <dbReference type="NCBI Taxonomy" id="1163406"/>
    <lineage>
        <taxon>Eukaryota</taxon>
        <taxon>Fungi</taxon>
        <taxon>Dikarya</taxon>
        <taxon>Ascomycota</taxon>
        <taxon>Pezizomycotina</taxon>
        <taxon>Sordariomycetes</taxon>
        <taxon>Hypocreomycetidae</taxon>
        <taxon>Hypocreales</taxon>
        <taxon>Ophiocordycipitaceae</taxon>
        <taxon>Tolypocladium</taxon>
    </lineage>
</organism>
<comment type="caution">
    <text evidence="1">The sequence shown here is derived from an EMBL/GenBank/DDBJ whole genome shotgun (WGS) entry which is preliminary data.</text>
</comment>
<evidence type="ECO:0000313" key="2">
    <source>
        <dbReference type="Proteomes" id="UP000036947"/>
    </source>
</evidence>
<reference evidence="1 2" key="1">
    <citation type="journal article" date="2015" name="BMC Genomics">
        <title>The genome of the truffle-parasite Tolypocladium ophioglossoides and the evolution of antifungal peptaibiotics.</title>
        <authorList>
            <person name="Quandt C.A."/>
            <person name="Bushley K.E."/>
            <person name="Spatafora J.W."/>
        </authorList>
    </citation>
    <scope>NUCLEOTIDE SEQUENCE [LARGE SCALE GENOMIC DNA]</scope>
    <source>
        <strain evidence="1 2">CBS 100239</strain>
    </source>
</reference>
<dbReference type="STRING" id="1163406.A0A0L0NE15"/>
<dbReference type="InterPro" id="IPR035994">
    <property type="entry name" value="Nucleoside_phosphorylase_sf"/>
</dbReference>
<proteinExistence type="predicted"/>
<dbReference type="GO" id="GO:0009116">
    <property type="term" value="P:nucleoside metabolic process"/>
    <property type="evidence" value="ECO:0007669"/>
    <property type="project" value="InterPro"/>
</dbReference>
<keyword evidence="2" id="KW-1185">Reference proteome</keyword>
<dbReference type="Gene3D" id="3.40.50.1580">
    <property type="entry name" value="Nucleoside phosphorylase domain"/>
    <property type="match status" value="1"/>
</dbReference>
<dbReference type="PANTHER" id="PTHR46082:SF11">
    <property type="entry name" value="AAA+ ATPASE DOMAIN-CONTAINING PROTEIN-RELATED"/>
    <property type="match status" value="1"/>
</dbReference>
<evidence type="ECO:0000313" key="1">
    <source>
        <dbReference type="EMBL" id="KND92286.1"/>
    </source>
</evidence>
<gene>
    <name evidence="1" type="ORF">TOPH_02937</name>
</gene>
<dbReference type="InterPro" id="IPR053137">
    <property type="entry name" value="NLR-like"/>
</dbReference>
<dbReference type="EMBL" id="LFRF01000006">
    <property type="protein sequence ID" value="KND92286.1"/>
    <property type="molecule type" value="Genomic_DNA"/>
</dbReference>
<sequence>MGAPEATEPKSRNEYTVGWVYRRDGHARPKDPDLPNPPNDDNAYTLGTIGAHNIVIACLPQGKYGTNATATVAAHMVTMFSSIRLALEFHRNLARRCDRQLARFVHGTLRFQLQY</sequence>
<protein>
    <submittedName>
        <fullName evidence="1">Uncharacterized protein</fullName>
    </submittedName>
</protein>